<proteinExistence type="predicted"/>
<organism evidence="2 3">
    <name type="scientific">Bifidobacterium oedipodis</name>
    <dbReference type="NCBI Taxonomy" id="2675322"/>
    <lineage>
        <taxon>Bacteria</taxon>
        <taxon>Bacillati</taxon>
        <taxon>Actinomycetota</taxon>
        <taxon>Actinomycetes</taxon>
        <taxon>Bifidobacteriales</taxon>
        <taxon>Bifidobacteriaceae</taxon>
        <taxon>Bifidobacterium</taxon>
    </lineage>
</organism>
<comment type="caution">
    <text evidence="2">The sequence shown here is derived from an EMBL/GenBank/DDBJ whole genome shotgun (WGS) entry which is preliminary data.</text>
</comment>
<dbReference type="GO" id="GO:0004519">
    <property type="term" value="F:endonuclease activity"/>
    <property type="evidence" value="ECO:0007669"/>
    <property type="project" value="UniProtKB-KW"/>
</dbReference>
<protein>
    <submittedName>
        <fullName evidence="2">HNH endonuclease</fullName>
    </submittedName>
</protein>
<dbReference type="Pfam" id="PF13391">
    <property type="entry name" value="HNH_2"/>
    <property type="match status" value="1"/>
</dbReference>
<dbReference type="InterPro" id="IPR003615">
    <property type="entry name" value="HNH_nuc"/>
</dbReference>
<dbReference type="CDD" id="cd00085">
    <property type="entry name" value="HNHc"/>
    <property type="match status" value="1"/>
</dbReference>
<dbReference type="AlphaFoldDB" id="A0A7Y0EQ04"/>
<keyword evidence="2" id="KW-0378">Hydrolase</keyword>
<name>A0A7Y0EQ04_9BIFI</name>
<sequence>MQSNWWKSQRDARFNPDWERTRKRILERDHHMCQWPVTDWNSGTAHICGRLGNEVDHKQRAGEGEPDNDDPSNLWTLCSWHHKQKTSRESGEARRLLGERRRRERWYSHPAFQ</sequence>
<keyword evidence="3" id="KW-1185">Reference proteome</keyword>
<dbReference type="RefSeq" id="WP_169171935.1">
    <property type="nucleotide sequence ID" value="NZ_JAAIII010000003.1"/>
</dbReference>
<dbReference type="Proteomes" id="UP000532194">
    <property type="component" value="Unassembled WGS sequence"/>
</dbReference>
<accession>A0A7Y0EQ04</accession>
<dbReference type="Gene3D" id="1.10.30.50">
    <property type="match status" value="1"/>
</dbReference>
<dbReference type="EMBL" id="JAAIII010000003">
    <property type="protein sequence ID" value="NMM93883.1"/>
    <property type="molecule type" value="Genomic_DNA"/>
</dbReference>
<evidence type="ECO:0000313" key="3">
    <source>
        <dbReference type="Proteomes" id="UP000532194"/>
    </source>
</evidence>
<evidence type="ECO:0000259" key="1">
    <source>
        <dbReference type="Pfam" id="PF13391"/>
    </source>
</evidence>
<evidence type="ECO:0000313" key="2">
    <source>
        <dbReference type="EMBL" id="NMM93883.1"/>
    </source>
</evidence>
<keyword evidence="2" id="KW-0540">Nuclease</keyword>
<feature type="domain" description="HNH nuclease" evidence="1">
    <location>
        <begin position="44"/>
        <end position="83"/>
    </location>
</feature>
<keyword evidence="2" id="KW-0255">Endonuclease</keyword>
<reference evidence="2 3" key="1">
    <citation type="submission" date="2020-02" db="EMBL/GenBank/DDBJ databases">
        <title>Characterization of phylogenetic diversity of novel bifidobacterial species isolated in Czech ZOOs.</title>
        <authorList>
            <person name="Lugli G.A."/>
            <person name="Vera N.B."/>
            <person name="Ventura M."/>
        </authorList>
    </citation>
    <scope>NUCLEOTIDE SEQUENCE [LARGE SCALE GENOMIC DNA]</scope>
    <source>
        <strain evidence="2 3">DSM 109957</strain>
    </source>
</reference>
<gene>
    <name evidence="2" type="ORF">G1C95_1070</name>
</gene>